<feature type="signal peptide" evidence="6">
    <location>
        <begin position="1"/>
        <end position="20"/>
    </location>
</feature>
<keyword evidence="4" id="KW-0472">Membrane</keyword>
<keyword evidence="5" id="KW-0998">Cell outer membrane</keyword>
<dbReference type="InterPro" id="IPR012944">
    <property type="entry name" value="SusD_RagB_dom"/>
</dbReference>
<gene>
    <name evidence="9" type="ORF">T190607A01A_10140</name>
</gene>
<reference evidence="9 10" key="1">
    <citation type="submission" date="2024-05" db="EMBL/GenBank/DDBJ databases">
        <authorList>
            <person name="Duchaud E."/>
        </authorList>
    </citation>
    <scope>NUCLEOTIDE SEQUENCE [LARGE SCALE GENOMIC DNA]</scope>
    <source>
        <strain evidence="9">Ena-SAMPLE-TAB-13-05-2024-13:56:06:370-140302</strain>
    </source>
</reference>
<organism evidence="9 10">
    <name type="scientific">Tenacibaculum platacis</name>
    <dbReference type="NCBI Taxonomy" id="3137852"/>
    <lineage>
        <taxon>Bacteria</taxon>
        <taxon>Pseudomonadati</taxon>
        <taxon>Bacteroidota</taxon>
        <taxon>Flavobacteriia</taxon>
        <taxon>Flavobacteriales</taxon>
        <taxon>Flavobacteriaceae</taxon>
        <taxon>Tenacibaculum</taxon>
    </lineage>
</organism>
<dbReference type="Proteomes" id="UP001497416">
    <property type="component" value="Unassembled WGS sequence"/>
</dbReference>
<evidence type="ECO:0000313" key="9">
    <source>
        <dbReference type="EMBL" id="CAL2075141.1"/>
    </source>
</evidence>
<dbReference type="InterPro" id="IPR033985">
    <property type="entry name" value="SusD-like_N"/>
</dbReference>
<feature type="chain" id="PRO_5046533509" evidence="6">
    <location>
        <begin position="21"/>
        <end position="511"/>
    </location>
</feature>
<name>A0ABM9NQJ6_9FLAO</name>
<evidence type="ECO:0000256" key="2">
    <source>
        <dbReference type="ARBA" id="ARBA00006275"/>
    </source>
</evidence>
<evidence type="ECO:0000256" key="5">
    <source>
        <dbReference type="ARBA" id="ARBA00023237"/>
    </source>
</evidence>
<dbReference type="RefSeq" id="WP_348709620.1">
    <property type="nucleotide sequence ID" value="NZ_CAXIXY010000003.1"/>
</dbReference>
<evidence type="ECO:0000256" key="6">
    <source>
        <dbReference type="SAM" id="SignalP"/>
    </source>
</evidence>
<proteinExistence type="inferred from homology"/>
<evidence type="ECO:0000256" key="3">
    <source>
        <dbReference type="ARBA" id="ARBA00022729"/>
    </source>
</evidence>
<comment type="subcellular location">
    <subcellularLocation>
        <location evidence="1">Cell outer membrane</location>
    </subcellularLocation>
</comment>
<evidence type="ECO:0000259" key="7">
    <source>
        <dbReference type="Pfam" id="PF07980"/>
    </source>
</evidence>
<dbReference type="InterPro" id="IPR011990">
    <property type="entry name" value="TPR-like_helical_dom_sf"/>
</dbReference>
<protein>
    <submittedName>
        <fullName evidence="9">Starch-binding outer membrane protein, SusD/RagB family</fullName>
    </submittedName>
</protein>
<dbReference type="PROSITE" id="PS51257">
    <property type="entry name" value="PROKAR_LIPOPROTEIN"/>
    <property type="match status" value="1"/>
</dbReference>
<comment type="caution">
    <text evidence="9">The sequence shown here is derived from an EMBL/GenBank/DDBJ whole genome shotgun (WGS) entry which is preliminary data.</text>
</comment>
<accession>A0ABM9NQJ6</accession>
<evidence type="ECO:0000256" key="1">
    <source>
        <dbReference type="ARBA" id="ARBA00004442"/>
    </source>
</evidence>
<dbReference type="Pfam" id="PF07980">
    <property type="entry name" value="SusD_RagB"/>
    <property type="match status" value="1"/>
</dbReference>
<dbReference type="EMBL" id="CAXIXY010000003">
    <property type="protein sequence ID" value="CAL2075141.1"/>
    <property type="molecule type" value="Genomic_DNA"/>
</dbReference>
<dbReference type="Gene3D" id="1.25.40.390">
    <property type="match status" value="1"/>
</dbReference>
<keyword evidence="3 6" id="KW-0732">Signal</keyword>
<feature type="domain" description="SusD-like N-terminal" evidence="8">
    <location>
        <begin position="102"/>
        <end position="228"/>
    </location>
</feature>
<sequence length="511" mass="55799">MKKIKLLFVTGLLAISYSCSDELLQNDGVAGDSQPTTELTSVQLEQGALTNPGIPAAFLSGVYALQVQAGSGDTGGHDDFGQKAYDVFGDFMSSDMALSASNFGWYRASFSELQVGENFTFTDNRQLWRYYYKVIGSANLVVNNLGGNDAIPESDANKYAMGQAKALRAHSYFYLAQYYQKEYNASEPILPLPIGETAGNLPKSTAQEVYEQIENDLNDAISLLSGFNRTAKNQVNQDVARMILAYALAAKGGRDADVATLTSQVINGGAYTMLAAADVTNGFNDVTSNSWMWGVDITPELGLGLISWWGQVDAYSFSYAWAGDFKVMDQTLFDAIPANDARKAQFFDDPTNASGTGRHLQPLLKFYYSPAVAGTTSFGSGTNVGITADYVYMRVEEAYLLNAEAQARGGNDGAARTSLKALLARRVPDNTYVDALSGQALLDEIYLQTRIELWGEGKSYLAMKRNQATITRGANHLNFVGVPIQYNDERLTFEIPQDEIQNNPFITDQNL</sequence>
<comment type="similarity">
    <text evidence="2">Belongs to the SusD family.</text>
</comment>
<evidence type="ECO:0000313" key="10">
    <source>
        <dbReference type="Proteomes" id="UP001497416"/>
    </source>
</evidence>
<evidence type="ECO:0000256" key="4">
    <source>
        <dbReference type="ARBA" id="ARBA00023136"/>
    </source>
</evidence>
<dbReference type="Pfam" id="PF14322">
    <property type="entry name" value="SusD-like_3"/>
    <property type="match status" value="1"/>
</dbReference>
<feature type="domain" description="RagB/SusD" evidence="7">
    <location>
        <begin position="376"/>
        <end position="510"/>
    </location>
</feature>
<evidence type="ECO:0000259" key="8">
    <source>
        <dbReference type="Pfam" id="PF14322"/>
    </source>
</evidence>
<dbReference type="SUPFAM" id="SSF48452">
    <property type="entry name" value="TPR-like"/>
    <property type="match status" value="1"/>
</dbReference>
<keyword evidence="10" id="KW-1185">Reference proteome</keyword>